<dbReference type="Pfam" id="PF00013">
    <property type="entry name" value="KH_1"/>
    <property type="match status" value="1"/>
</dbReference>
<keyword evidence="4" id="KW-1185">Reference proteome</keyword>
<dbReference type="CDD" id="cd22419">
    <property type="entry name" value="KH-I_ASCC1"/>
    <property type="match status" value="1"/>
</dbReference>
<dbReference type="AlphaFoldDB" id="A0A9N9WNI8"/>
<gene>
    <name evidence="3" type="ORF">CHIRRI_LOCUS3129</name>
</gene>
<dbReference type="InterPro" id="IPR004088">
    <property type="entry name" value="KH_dom_type_1"/>
</dbReference>
<dbReference type="InterPro" id="IPR019510">
    <property type="entry name" value="AKAP7-like_phosphoesterase"/>
</dbReference>
<dbReference type="EMBL" id="OU895877">
    <property type="protein sequence ID" value="CAG9800179.1"/>
    <property type="molecule type" value="Genomic_DNA"/>
</dbReference>
<dbReference type="Gene3D" id="3.90.1140.10">
    <property type="entry name" value="Cyclic phosphodiesterase"/>
    <property type="match status" value="1"/>
</dbReference>
<evidence type="ECO:0000259" key="2">
    <source>
        <dbReference type="SMART" id="SM00322"/>
    </source>
</evidence>
<dbReference type="InterPro" id="IPR036612">
    <property type="entry name" value="KH_dom_type_1_sf"/>
</dbReference>
<protein>
    <recommendedName>
        <fullName evidence="2">K Homology domain-containing protein</fullName>
    </recommendedName>
</protein>
<evidence type="ECO:0000313" key="3">
    <source>
        <dbReference type="EMBL" id="CAG9800179.1"/>
    </source>
</evidence>
<feature type="domain" description="K Homology" evidence="2">
    <location>
        <begin position="61"/>
        <end position="130"/>
    </location>
</feature>
<dbReference type="PANTHER" id="PTHR13360:SF1">
    <property type="entry name" value="ACTIVATING SIGNAL COINTEGRATOR 1 COMPLEX SUBUNIT 1"/>
    <property type="match status" value="1"/>
</dbReference>
<dbReference type="PANTHER" id="PTHR13360">
    <property type="entry name" value="ACTIVATING SIGNAL COINTEGRATOR 1 COMPLEX SUBUNIT 1"/>
    <property type="match status" value="1"/>
</dbReference>
<proteinExistence type="predicted"/>
<keyword evidence="1" id="KW-0694">RNA-binding</keyword>
<dbReference type="GO" id="GO:0005634">
    <property type="term" value="C:nucleus"/>
    <property type="evidence" value="ECO:0007669"/>
    <property type="project" value="TreeGrafter"/>
</dbReference>
<dbReference type="PROSITE" id="PS50084">
    <property type="entry name" value="KH_TYPE_1"/>
    <property type="match status" value="1"/>
</dbReference>
<dbReference type="Gene3D" id="3.30.1370.10">
    <property type="entry name" value="K Homology domain, type 1"/>
    <property type="match status" value="1"/>
</dbReference>
<reference evidence="3" key="2">
    <citation type="submission" date="2022-10" db="EMBL/GenBank/DDBJ databases">
        <authorList>
            <consortium name="ENA_rothamsted_submissions"/>
            <consortium name="culmorum"/>
            <person name="King R."/>
        </authorList>
    </citation>
    <scope>NUCLEOTIDE SEQUENCE</scope>
</reference>
<dbReference type="OrthoDB" id="277832at2759"/>
<accession>A0A9N9WNI8</accession>
<dbReference type="GO" id="GO:0006355">
    <property type="term" value="P:regulation of DNA-templated transcription"/>
    <property type="evidence" value="ECO:0007669"/>
    <property type="project" value="TreeGrafter"/>
</dbReference>
<evidence type="ECO:0000313" key="4">
    <source>
        <dbReference type="Proteomes" id="UP001153620"/>
    </source>
</evidence>
<dbReference type="SMART" id="SM00322">
    <property type="entry name" value="KH"/>
    <property type="match status" value="1"/>
</dbReference>
<dbReference type="InterPro" id="IPR009210">
    <property type="entry name" value="ASCC1"/>
</dbReference>
<dbReference type="GO" id="GO:0003723">
    <property type="term" value="F:RNA binding"/>
    <property type="evidence" value="ECO:0007669"/>
    <property type="project" value="UniProtKB-UniRule"/>
</dbReference>
<sequence>MNSVLSPELMWIGSRCYRVNIPNDRRNEPERVNINYEEEEFNCELDAEDLYDEIEPIDNGTKFQLKMHIPSLFYSQIIGTKGATKKRLEQETSTQLTVPKMGSRDSNVLIIGKSRKDIISMRNRLDLIVVSGRAKQNFTHFLSIAFTSSQIQENFNKFKSQILNDPEINGIDDSLFQKPQKLHLTIGTLSLLDNEDRSRTAEMLQDCKEFIIDQVLQGSELNAKMVGLDYMNDDPSAVDVLYAKVVSENLQEITNGIAEYFSSRGFMQLKGDQVKLHVTLINSLFRDNDDAIVKDENQPRDSRDKDQGNRIKFDASKILKKYKDFNLGEIKIKEIHLSQRYSKASNGFYEATGILKL</sequence>
<reference evidence="3" key="1">
    <citation type="submission" date="2022-01" db="EMBL/GenBank/DDBJ databases">
        <authorList>
            <person name="King R."/>
        </authorList>
    </citation>
    <scope>NUCLEOTIDE SEQUENCE</scope>
</reference>
<name>A0A9N9WNI8_9DIPT</name>
<dbReference type="Pfam" id="PF10469">
    <property type="entry name" value="AKAP7_NLS"/>
    <property type="match status" value="1"/>
</dbReference>
<dbReference type="InterPro" id="IPR047538">
    <property type="entry name" value="KH-I_ASCC1"/>
</dbReference>
<dbReference type="PIRSF" id="PIRSF027019">
    <property type="entry name" value="Euk_LigT"/>
    <property type="match status" value="1"/>
</dbReference>
<organism evidence="3 4">
    <name type="scientific">Chironomus riparius</name>
    <dbReference type="NCBI Taxonomy" id="315576"/>
    <lineage>
        <taxon>Eukaryota</taxon>
        <taxon>Metazoa</taxon>
        <taxon>Ecdysozoa</taxon>
        <taxon>Arthropoda</taxon>
        <taxon>Hexapoda</taxon>
        <taxon>Insecta</taxon>
        <taxon>Pterygota</taxon>
        <taxon>Neoptera</taxon>
        <taxon>Endopterygota</taxon>
        <taxon>Diptera</taxon>
        <taxon>Nematocera</taxon>
        <taxon>Chironomoidea</taxon>
        <taxon>Chironomidae</taxon>
        <taxon>Chironominae</taxon>
        <taxon>Chironomus</taxon>
    </lineage>
</organism>
<dbReference type="GO" id="GO:0006307">
    <property type="term" value="P:DNA alkylation repair"/>
    <property type="evidence" value="ECO:0007669"/>
    <property type="project" value="InterPro"/>
</dbReference>
<dbReference type="InterPro" id="IPR004087">
    <property type="entry name" value="KH_dom"/>
</dbReference>
<dbReference type="Proteomes" id="UP001153620">
    <property type="component" value="Chromosome 1"/>
</dbReference>
<evidence type="ECO:0000256" key="1">
    <source>
        <dbReference type="PROSITE-ProRule" id="PRU00117"/>
    </source>
</evidence>
<dbReference type="SUPFAM" id="SSF54791">
    <property type="entry name" value="Eukaryotic type KH-domain (KH-domain type I)"/>
    <property type="match status" value="1"/>
</dbReference>